<protein>
    <submittedName>
        <fullName evidence="1">Uncharacterized protein</fullName>
    </submittedName>
</protein>
<accession>A0A2P8I458</accession>
<dbReference type="RefSeq" id="WP_106617988.1">
    <property type="nucleotide sequence ID" value="NZ_PYAX01000009.1"/>
</dbReference>
<dbReference type="AlphaFoldDB" id="A0A2P8I458"/>
<keyword evidence="2" id="KW-1185">Reference proteome</keyword>
<reference evidence="1 2" key="1">
    <citation type="submission" date="2018-03" db="EMBL/GenBank/DDBJ databases">
        <title>Genomic Encyclopedia of Type Strains, Phase III (KMG-III): the genomes of soil and plant-associated and newly described type strains.</title>
        <authorList>
            <person name="Whitman W."/>
        </authorList>
    </citation>
    <scope>NUCLEOTIDE SEQUENCE [LARGE SCALE GENOMIC DNA]</scope>
    <source>
        <strain evidence="1 2">CGMCC 4.7097</strain>
    </source>
</reference>
<evidence type="ECO:0000313" key="2">
    <source>
        <dbReference type="Proteomes" id="UP000241118"/>
    </source>
</evidence>
<evidence type="ECO:0000313" key="1">
    <source>
        <dbReference type="EMBL" id="PSL53250.1"/>
    </source>
</evidence>
<name>A0A2P8I458_SACCR</name>
<proteinExistence type="predicted"/>
<dbReference type="EMBL" id="PYAX01000009">
    <property type="protein sequence ID" value="PSL53250.1"/>
    <property type="molecule type" value="Genomic_DNA"/>
</dbReference>
<dbReference type="Proteomes" id="UP000241118">
    <property type="component" value="Unassembled WGS sequence"/>
</dbReference>
<gene>
    <name evidence="1" type="ORF">B0I31_10940</name>
</gene>
<comment type="caution">
    <text evidence="1">The sequence shown here is derived from an EMBL/GenBank/DDBJ whole genome shotgun (WGS) entry which is preliminary data.</text>
</comment>
<sequence length="59" mass="6449">MLSANDSFPHRPTAEGHAEVAFEPAEVAHEPLAVTPRLATLSSDPWPRRSAKQAMLISR</sequence>
<organism evidence="1 2">
    <name type="scientific">Saccharothrix carnea</name>
    <dbReference type="NCBI Taxonomy" id="1280637"/>
    <lineage>
        <taxon>Bacteria</taxon>
        <taxon>Bacillati</taxon>
        <taxon>Actinomycetota</taxon>
        <taxon>Actinomycetes</taxon>
        <taxon>Pseudonocardiales</taxon>
        <taxon>Pseudonocardiaceae</taxon>
        <taxon>Saccharothrix</taxon>
    </lineage>
</organism>